<evidence type="ECO:0000256" key="2">
    <source>
        <dbReference type="PROSITE-ProRule" id="PRU00284"/>
    </source>
</evidence>
<dbReference type="GO" id="GO:0016020">
    <property type="term" value="C:membrane"/>
    <property type="evidence" value="ECO:0007669"/>
    <property type="project" value="InterPro"/>
</dbReference>
<protein>
    <submittedName>
        <fullName evidence="5">Chemotaxis protein</fullName>
    </submittedName>
</protein>
<dbReference type="AlphaFoldDB" id="A0A1C0Z2J2"/>
<dbReference type="SUPFAM" id="SSF58104">
    <property type="entry name" value="Methyl-accepting chemotaxis protein (MCP) signaling domain"/>
    <property type="match status" value="1"/>
</dbReference>
<evidence type="ECO:0000313" key="5">
    <source>
        <dbReference type="EMBL" id="OCS93669.1"/>
    </source>
</evidence>
<dbReference type="PANTHER" id="PTHR32089">
    <property type="entry name" value="METHYL-ACCEPTING CHEMOTAXIS PROTEIN MCPB"/>
    <property type="match status" value="1"/>
</dbReference>
<reference evidence="5 6" key="1">
    <citation type="submission" date="2016-07" db="EMBL/GenBank/DDBJ databases">
        <title>Caryophanon latum genome sequencing.</title>
        <authorList>
            <person name="Verma A."/>
            <person name="Pal Y."/>
            <person name="Krishnamurthi S."/>
        </authorList>
    </citation>
    <scope>NUCLEOTIDE SEQUENCE [LARGE SCALE GENOMIC DNA]</scope>
    <source>
        <strain evidence="5 6">DSM 14151</strain>
    </source>
</reference>
<dbReference type="EMBL" id="MATO01000006">
    <property type="protein sequence ID" value="OCS93669.1"/>
    <property type="molecule type" value="Genomic_DNA"/>
</dbReference>
<evidence type="ECO:0000256" key="3">
    <source>
        <dbReference type="SAM" id="MobiDB-lite"/>
    </source>
</evidence>
<sequence length="274" mass="30451">MDILEQLSNMAPYLHLALKQEAVVVVVEKESEKVLKYLPGKNLEIGYREGDRIKATDTNVHTALNGRNSDIYLDASIYGMPINAYAFPIKEGNRVVGVLGFGNPIDKERQLEEYIDTVRDIVNVLQDKTHRMASHSEQLASTSEQIREQSERALADSEKTNDITKLIRGISRQTNLLGLNASIEAARAGQHGAGFNIVAQEVRKLSLQTDESTEEIERALTSVKSNLSALLQNMTHITEASTEEAKLTQEVSGVIETLSDVSTKLEHFMKTMLK</sequence>
<feature type="compositionally biased region" description="Basic and acidic residues" evidence="3">
    <location>
        <begin position="145"/>
        <end position="157"/>
    </location>
</feature>
<keyword evidence="1 2" id="KW-0807">Transducer</keyword>
<keyword evidence="6" id="KW-1185">Reference proteome</keyword>
<feature type="domain" description="Methyl-accepting transducer" evidence="4">
    <location>
        <begin position="156"/>
        <end position="274"/>
    </location>
</feature>
<evidence type="ECO:0000256" key="1">
    <source>
        <dbReference type="ARBA" id="ARBA00023224"/>
    </source>
</evidence>
<dbReference type="Gene3D" id="1.10.287.950">
    <property type="entry name" value="Methyl-accepting chemotaxis protein"/>
    <property type="match status" value="1"/>
</dbReference>
<feature type="region of interest" description="Disordered" evidence="3">
    <location>
        <begin position="134"/>
        <end position="157"/>
    </location>
</feature>
<dbReference type="Proteomes" id="UP000093482">
    <property type="component" value="Unassembled WGS sequence"/>
</dbReference>
<accession>A0A1C0Z2J2</accession>
<dbReference type="PROSITE" id="PS50111">
    <property type="entry name" value="CHEMOTAXIS_TRANSDUC_2"/>
    <property type="match status" value="1"/>
</dbReference>
<dbReference type="Pfam" id="PF00015">
    <property type="entry name" value="MCPsignal"/>
    <property type="match status" value="1"/>
</dbReference>
<dbReference type="GO" id="GO:0007165">
    <property type="term" value="P:signal transduction"/>
    <property type="evidence" value="ECO:0007669"/>
    <property type="project" value="UniProtKB-KW"/>
</dbReference>
<evidence type="ECO:0000313" key="6">
    <source>
        <dbReference type="Proteomes" id="UP000093482"/>
    </source>
</evidence>
<name>A0A1C0Z2J2_9BACL</name>
<dbReference type="PANTHER" id="PTHR32089:SF112">
    <property type="entry name" value="LYSOZYME-LIKE PROTEIN-RELATED"/>
    <property type="match status" value="1"/>
</dbReference>
<comment type="caution">
    <text evidence="5">The sequence shown here is derived from an EMBL/GenBank/DDBJ whole genome shotgun (WGS) entry which is preliminary data.</text>
</comment>
<proteinExistence type="predicted"/>
<gene>
    <name evidence="5" type="ORF">A6K76_04870</name>
</gene>
<evidence type="ECO:0000259" key="4">
    <source>
        <dbReference type="PROSITE" id="PS50111"/>
    </source>
</evidence>
<dbReference type="SMART" id="SM00283">
    <property type="entry name" value="MA"/>
    <property type="match status" value="1"/>
</dbReference>
<dbReference type="InterPro" id="IPR004089">
    <property type="entry name" value="MCPsignal_dom"/>
</dbReference>
<dbReference type="RefSeq" id="WP_066461544.1">
    <property type="nucleotide sequence ID" value="NZ_MATO01000006.1"/>
</dbReference>
<organism evidence="5 6">
    <name type="scientific">Caryophanon latum</name>
    <dbReference type="NCBI Taxonomy" id="33977"/>
    <lineage>
        <taxon>Bacteria</taxon>
        <taxon>Bacillati</taxon>
        <taxon>Bacillota</taxon>
        <taxon>Bacilli</taxon>
        <taxon>Bacillales</taxon>
        <taxon>Caryophanaceae</taxon>
        <taxon>Caryophanon</taxon>
    </lineage>
</organism>
<dbReference type="OrthoDB" id="9807021at2"/>
<feature type="compositionally biased region" description="Polar residues" evidence="3">
    <location>
        <begin position="135"/>
        <end position="144"/>
    </location>
</feature>